<keyword evidence="1" id="KW-0540">Nuclease</keyword>
<evidence type="ECO:0000313" key="1">
    <source>
        <dbReference type="EMBL" id="KAF5887032.1"/>
    </source>
</evidence>
<keyword evidence="2" id="KW-1185">Reference proteome</keyword>
<comment type="caution">
    <text evidence="1">The sequence shown here is derived from an EMBL/GenBank/DDBJ whole genome shotgun (WGS) entry which is preliminary data.</text>
</comment>
<dbReference type="Gene3D" id="3.40.570.10">
    <property type="entry name" value="Extracellular Endonuclease, subunit A"/>
    <property type="match status" value="1"/>
</dbReference>
<organism evidence="1 2">
    <name type="scientific">Clarias magur</name>
    <name type="common">Asian catfish</name>
    <name type="synonym">Macropteronotus magur</name>
    <dbReference type="NCBI Taxonomy" id="1594786"/>
    <lineage>
        <taxon>Eukaryota</taxon>
        <taxon>Metazoa</taxon>
        <taxon>Chordata</taxon>
        <taxon>Craniata</taxon>
        <taxon>Vertebrata</taxon>
        <taxon>Euteleostomi</taxon>
        <taxon>Actinopterygii</taxon>
        <taxon>Neopterygii</taxon>
        <taxon>Teleostei</taxon>
        <taxon>Ostariophysi</taxon>
        <taxon>Siluriformes</taxon>
        <taxon>Clariidae</taxon>
        <taxon>Clarias</taxon>
    </lineage>
</organism>
<evidence type="ECO:0000313" key="2">
    <source>
        <dbReference type="Proteomes" id="UP000727407"/>
    </source>
</evidence>
<sequence length="154" mass="17863">MYRYATLYDIKQRIPVYSAYKFTGGEHSGRNEEWKNEPQLFITSHTPPLCVRMKLIVLGLLVSTLSSLTLTEVVKDFDGSTCSKAFIQRPNTPTIITPTVFKGDQYRQICQCWRNNCRFATLYDTQWRIPVYSAYAFFGGEQQAQGKEWKNEPQ</sequence>
<feature type="non-terminal residue" evidence="1">
    <location>
        <position position="1"/>
    </location>
</feature>
<dbReference type="GO" id="GO:0004519">
    <property type="term" value="F:endonuclease activity"/>
    <property type="evidence" value="ECO:0007669"/>
    <property type="project" value="UniProtKB-KW"/>
</dbReference>
<accession>A0A8J4TDK6</accession>
<name>A0A8J4TDK6_CLAMG</name>
<dbReference type="PANTHER" id="PTHR21472:SF30">
    <property type="entry name" value="ENDONUCLEASE DOMAIN-CONTAINING 1 PROTEIN-RELATED"/>
    <property type="match status" value="1"/>
</dbReference>
<keyword evidence="1" id="KW-0255">Endonuclease</keyword>
<dbReference type="PANTHER" id="PTHR21472">
    <property type="entry name" value="ENDONUCLEASE DOMAIN-CONTAINING 1 PROTEIN ENDOD1"/>
    <property type="match status" value="1"/>
</dbReference>
<gene>
    <name evidence="1" type="ORF">DAT39_022379</name>
</gene>
<dbReference type="InterPro" id="IPR039015">
    <property type="entry name" value="ENDOD1"/>
</dbReference>
<dbReference type="EMBL" id="QNUK01001137">
    <property type="protein sequence ID" value="KAF5887032.1"/>
    <property type="molecule type" value="Genomic_DNA"/>
</dbReference>
<dbReference type="Proteomes" id="UP000727407">
    <property type="component" value="Unassembled WGS sequence"/>
</dbReference>
<proteinExistence type="predicted"/>
<reference evidence="1" key="1">
    <citation type="submission" date="2020-07" db="EMBL/GenBank/DDBJ databases">
        <title>Clarias magur genome sequencing, assembly and annotation.</title>
        <authorList>
            <person name="Kushwaha B."/>
            <person name="Kumar R."/>
            <person name="Das P."/>
            <person name="Joshi C.G."/>
            <person name="Kumar D."/>
            <person name="Nagpure N.S."/>
            <person name="Pandey M."/>
            <person name="Agarwal S."/>
            <person name="Srivastava S."/>
            <person name="Singh M."/>
            <person name="Sahoo L."/>
            <person name="Jayasankar P."/>
            <person name="Meher P.K."/>
            <person name="Koringa P.G."/>
            <person name="Iquebal M.A."/>
            <person name="Das S.P."/>
            <person name="Bit A."/>
            <person name="Patnaik S."/>
            <person name="Patel N."/>
            <person name="Shah T.M."/>
            <person name="Hinsu A."/>
            <person name="Jena J.K."/>
        </authorList>
    </citation>
    <scope>NUCLEOTIDE SEQUENCE</scope>
    <source>
        <strain evidence="1">CIFAMagur01</strain>
        <tissue evidence="1">Testis</tissue>
    </source>
</reference>
<dbReference type="OrthoDB" id="69221at2759"/>
<dbReference type="InterPro" id="IPR044929">
    <property type="entry name" value="DNA/RNA_non-sp_Endonuclease_sf"/>
</dbReference>
<keyword evidence="1" id="KW-0378">Hydrolase</keyword>
<protein>
    <submittedName>
        <fullName evidence="1">Endonuclease domain-containing 1 protein-like</fullName>
    </submittedName>
</protein>
<dbReference type="AlphaFoldDB" id="A0A8J4TDK6"/>